<dbReference type="PANTHER" id="PTHR47354:SF5">
    <property type="entry name" value="PROTEIN RFBI"/>
    <property type="match status" value="1"/>
</dbReference>
<name>A0A1F5NQD4_9BACT</name>
<comment type="caution">
    <text evidence="3">The sequence shown here is derived from an EMBL/GenBank/DDBJ whole genome shotgun (WGS) entry which is preliminary data.</text>
</comment>
<evidence type="ECO:0000256" key="1">
    <source>
        <dbReference type="SAM" id="Phobius"/>
    </source>
</evidence>
<dbReference type="Pfam" id="PF00175">
    <property type="entry name" value="NAD_binding_1"/>
    <property type="match status" value="1"/>
</dbReference>
<keyword evidence="1" id="KW-0812">Transmembrane</keyword>
<protein>
    <recommendedName>
        <fullName evidence="2">FAD-binding FR-type domain-containing protein</fullName>
    </recommendedName>
</protein>
<dbReference type="InterPro" id="IPR039261">
    <property type="entry name" value="FNR_nucleotide-bd"/>
</dbReference>
<proteinExistence type="predicted"/>
<dbReference type="Gene3D" id="3.40.50.80">
    <property type="entry name" value="Nucleotide-binding domain of ferredoxin-NADP reductase (FNR) module"/>
    <property type="match status" value="1"/>
</dbReference>
<dbReference type="PROSITE" id="PS51384">
    <property type="entry name" value="FAD_FR"/>
    <property type="match status" value="1"/>
</dbReference>
<sequence length="500" mass="56289">MLNFIDNFLNKITMYRLMLYFLIVLVVAAVVYSFFGKVPFQPIDLVFSVFVLIVVSWLTNKVFSRIFVVPSNVESVYITSLILAMIITPPAFGTPIDWSSISFLAWVAGLSMASKYILTIRGKHIFNPAAFAVALTAFTISQSASWWVGTQVMLPFVLIGGLLVTRKIQRFDLVFSFIILALATTILSSPSRSEILFLLKRILADSPVIFFALVMLTEPLTTPPTRFWRISYGLLIGLIFGPRFHIGTVYSTPELALLLGNIFSYLVSPKAKYLLTLQSAQEVGKDIYDYVFSPSQKPNFQPGQYLEWTLGHKNSDTRGNRRYFTIASSPTENEIHLGVKFYPNSSSFKTALRILNSGNQVLAGQLAGEFTMPKNFNDKLTFIAGGIGITPFRSMIKYLLDRHEKRDIVLYYCCKTADELAFKDIFDQAVKQLGIKVVYVIADQSGFLTADLIKQQSSDYQLRHYYISGPRGMVVAFKNTLKSMGISGRHIKIDFFPGYV</sequence>
<dbReference type="InterPro" id="IPR050415">
    <property type="entry name" value="MRET"/>
</dbReference>
<accession>A0A1F5NQD4</accession>
<dbReference type="InterPro" id="IPR017927">
    <property type="entry name" value="FAD-bd_FR_type"/>
</dbReference>
<dbReference type="Gene3D" id="2.40.30.10">
    <property type="entry name" value="Translation factors"/>
    <property type="match status" value="1"/>
</dbReference>
<keyword evidence="1" id="KW-0472">Membrane</keyword>
<evidence type="ECO:0000313" key="4">
    <source>
        <dbReference type="Proteomes" id="UP000176233"/>
    </source>
</evidence>
<feature type="transmembrane region" description="Helical" evidence="1">
    <location>
        <begin position="171"/>
        <end position="189"/>
    </location>
</feature>
<dbReference type="InterPro" id="IPR017938">
    <property type="entry name" value="Riboflavin_synthase-like_b-brl"/>
</dbReference>
<dbReference type="InterPro" id="IPR001433">
    <property type="entry name" value="OxRdtase_FAD/NAD-bd"/>
</dbReference>
<dbReference type="GO" id="GO:0016491">
    <property type="term" value="F:oxidoreductase activity"/>
    <property type="evidence" value="ECO:0007669"/>
    <property type="project" value="InterPro"/>
</dbReference>
<dbReference type="AlphaFoldDB" id="A0A1F5NQD4"/>
<feature type="transmembrane region" description="Helical" evidence="1">
    <location>
        <begin position="98"/>
        <end position="118"/>
    </location>
</feature>
<dbReference type="EMBL" id="MFEJ01000029">
    <property type="protein sequence ID" value="OGE79742.1"/>
    <property type="molecule type" value="Genomic_DNA"/>
</dbReference>
<dbReference type="Proteomes" id="UP000176233">
    <property type="component" value="Unassembled WGS sequence"/>
</dbReference>
<reference evidence="3 4" key="1">
    <citation type="journal article" date="2016" name="Nat. Commun.">
        <title>Thousands of microbial genomes shed light on interconnected biogeochemical processes in an aquifer system.</title>
        <authorList>
            <person name="Anantharaman K."/>
            <person name="Brown C.T."/>
            <person name="Hug L.A."/>
            <person name="Sharon I."/>
            <person name="Castelle C.J."/>
            <person name="Probst A.J."/>
            <person name="Thomas B.C."/>
            <person name="Singh A."/>
            <person name="Wilkins M.J."/>
            <person name="Karaoz U."/>
            <person name="Brodie E.L."/>
            <person name="Williams K.H."/>
            <person name="Hubbard S.S."/>
            <person name="Banfield J.F."/>
        </authorList>
    </citation>
    <scope>NUCLEOTIDE SEQUENCE [LARGE SCALE GENOMIC DNA]</scope>
</reference>
<evidence type="ECO:0000259" key="2">
    <source>
        <dbReference type="PROSITE" id="PS51384"/>
    </source>
</evidence>
<dbReference type="CDD" id="cd00322">
    <property type="entry name" value="FNR_like"/>
    <property type="match status" value="1"/>
</dbReference>
<dbReference type="PANTHER" id="PTHR47354">
    <property type="entry name" value="NADH OXIDOREDUCTASE HCR"/>
    <property type="match status" value="1"/>
</dbReference>
<organism evidence="3 4">
    <name type="scientific">Candidatus Doudnabacteria bacterium RIFCSPHIGHO2_01_FULL_45_18</name>
    <dbReference type="NCBI Taxonomy" id="1817823"/>
    <lineage>
        <taxon>Bacteria</taxon>
        <taxon>Candidatus Doudnaibacteriota</taxon>
    </lineage>
</organism>
<feature type="transmembrane region" description="Helical" evidence="1">
    <location>
        <begin position="17"/>
        <end position="35"/>
    </location>
</feature>
<feature type="transmembrane region" description="Helical" evidence="1">
    <location>
        <begin position="125"/>
        <end position="140"/>
    </location>
</feature>
<evidence type="ECO:0000313" key="3">
    <source>
        <dbReference type="EMBL" id="OGE79742.1"/>
    </source>
</evidence>
<dbReference type="SUPFAM" id="SSF63380">
    <property type="entry name" value="Riboflavin synthase domain-like"/>
    <property type="match status" value="1"/>
</dbReference>
<keyword evidence="1" id="KW-1133">Transmembrane helix</keyword>
<dbReference type="SUPFAM" id="SSF52343">
    <property type="entry name" value="Ferredoxin reductase-like, C-terminal NADP-linked domain"/>
    <property type="match status" value="1"/>
</dbReference>
<feature type="transmembrane region" description="Helical" evidence="1">
    <location>
        <begin position="41"/>
        <end position="63"/>
    </location>
</feature>
<feature type="domain" description="FAD-binding FR-type" evidence="2">
    <location>
        <begin position="270"/>
        <end position="373"/>
    </location>
</feature>
<dbReference type="PRINTS" id="PR00410">
    <property type="entry name" value="PHEHYDRXLASE"/>
</dbReference>
<feature type="transmembrane region" description="Helical" evidence="1">
    <location>
        <begin position="75"/>
        <end position="92"/>
    </location>
</feature>
<feature type="transmembrane region" description="Helical" evidence="1">
    <location>
        <begin position="146"/>
        <end position="164"/>
    </location>
</feature>
<gene>
    <name evidence="3" type="ORF">A2660_01990</name>
</gene>